<dbReference type="SUPFAM" id="SSF52151">
    <property type="entry name" value="FabD/lysophospholipase-like"/>
    <property type="match status" value="1"/>
</dbReference>
<comment type="caution">
    <text evidence="3">The sequence shown here is derived from an EMBL/GenBank/DDBJ whole genome shotgun (WGS) entry which is preliminary data.</text>
</comment>
<reference evidence="3 4" key="1">
    <citation type="submission" date="2016-11" db="EMBL/GenBank/DDBJ databases">
        <title>Paenibacillus species isolates.</title>
        <authorList>
            <person name="Beno S.M."/>
        </authorList>
    </citation>
    <scope>NUCLEOTIDE SEQUENCE [LARGE SCALE GENOMIC DNA]</scope>
    <source>
        <strain evidence="3 4">FSL R5-0378</strain>
    </source>
</reference>
<dbReference type="GO" id="GO:0016740">
    <property type="term" value="F:transferase activity"/>
    <property type="evidence" value="ECO:0007669"/>
    <property type="project" value="UniProtKB-KW"/>
</dbReference>
<dbReference type="AlphaFoldDB" id="A0A1R1F4M0"/>
<dbReference type="RefSeq" id="WP_076169268.1">
    <property type="nucleotide sequence ID" value="NZ_MRTP01000001.1"/>
</dbReference>
<dbReference type="EMBL" id="MRTP01000001">
    <property type="protein sequence ID" value="OMF59017.1"/>
    <property type="molecule type" value="Genomic_DNA"/>
</dbReference>
<sequence length="318" mass="35403">MAKSVVFLFPGQGSQYYRMGIELYERHSGFREWMDRMDRRLYQSTGRSVVLELYGSGRKSEEPLDHLSYSHPAIFMVEYALAQVMMENGIYPDLVLGTSLGEFASCAVAGVIDWETALELVANQADAVRNTCEPGGMIAIVSDPALFTQAAELHTNTELAAVNDQSHFVVSGTSEGIRQAEAYLKQTRIAHQVLPVRYGFHSASIDAAETAYKPSLTGIHVNRPQVKLVSGLYGMGITSLSSDYVWDAVRHPIRFREAMQRMNPSEHICVDLGPSGTLANFTKHLWKQGSGAHVYSVLSPFQKDLDRLQTTIRRIRQA</sequence>
<dbReference type="PANTHER" id="PTHR45681">
    <property type="entry name" value="POLYKETIDE SYNTHASE 44-RELATED"/>
    <property type="match status" value="1"/>
</dbReference>
<organism evidence="3 4">
    <name type="scientific">Paenibacillus rhizosphaerae</name>
    <dbReference type="NCBI Taxonomy" id="297318"/>
    <lineage>
        <taxon>Bacteria</taxon>
        <taxon>Bacillati</taxon>
        <taxon>Bacillota</taxon>
        <taxon>Bacilli</taxon>
        <taxon>Bacillales</taxon>
        <taxon>Paenibacillaceae</taxon>
        <taxon>Paenibacillus</taxon>
    </lineage>
</organism>
<dbReference type="InterPro" id="IPR014043">
    <property type="entry name" value="Acyl_transferase_dom"/>
</dbReference>
<dbReference type="Gene3D" id="3.40.366.10">
    <property type="entry name" value="Malonyl-Coenzyme A Acyl Carrier Protein, domain 2"/>
    <property type="match status" value="1"/>
</dbReference>
<evidence type="ECO:0000259" key="2">
    <source>
        <dbReference type="SMART" id="SM00827"/>
    </source>
</evidence>
<protein>
    <recommendedName>
        <fullName evidence="2">Malonyl-CoA:ACP transacylase (MAT) domain-containing protein</fullName>
    </recommendedName>
</protein>
<feature type="domain" description="Malonyl-CoA:ACP transacylase (MAT)" evidence="2">
    <location>
        <begin position="8"/>
        <end position="301"/>
    </location>
</feature>
<evidence type="ECO:0000313" key="4">
    <source>
        <dbReference type="Proteomes" id="UP000187172"/>
    </source>
</evidence>
<dbReference type="STRING" id="297318.BK138_02410"/>
<dbReference type="InterPro" id="IPR016036">
    <property type="entry name" value="Malonyl_transacylase_ACP-bd"/>
</dbReference>
<dbReference type="InterPro" id="IPR016035">
    <property type="entry name" value="Acyl_Trfase/lysoPLipase"/>
</dbReference>
<name>A0A1R1F4M0_9BACL</name>
<dbReference type="PANTHER" id="PTHR45681:SF6">
    <property type="entry name" value="POLYKETIDE SYNTHASE 37"/>
    <property type="match status" value="1"/>
</dbReference>
<proteinExistence type="predicted"/>
<dbReference type="SUPFAM" id="SSF55048">
    <property type="entry name" value="Probable ACP-binding domain of malonyl-CoA ACP transacylase"/>
    <property type="match status" value="1"/>
</dbReference>
<dbReference type="Proteomes" id="UP000187172">
    <property type="component" value="Unassembled WGS sequence"/>
</dbReference>
<evidence type="ECO:0000256" key="1">
    <source>
        <dbReference type="ARBA" id="ARBA00022679"/>
    </source>
</evidence>
<dbReference type="InterPro" id="IPR050444">
    <property type="entry name" value="Polyketide_Synthase"/>
</dbReference>
<gene>
    <name evidence="3" type="ORF">BK138_02410</name>
</gene>
<dbReference type="SMART" id="SM00827">
    <property type="entry name" value="PKS_AT"/>
    <property type="match status" value="1"/>
</dbReference>
<dbReference type="Pfam" id="PF00698">
    <property type="entry name" value="Acyl_transf_1"/>
    <property type="match status" value="1"/>
</dbReference>
<dbReference type="InterPro" id="IPR001227">
    <property type="entry name" value="Ac_transferase_dom_sf"/>
</dbReference>
<keyword evidence="4" id="KW-1185">Reference proteome</keyword>
<evidence type="ECO:0000313" key="3">
    <source>
        <dbReference type="EMBL" id="OMF59017.1"/>
    </source>
</evidence>
<accession>A0A1R1F4M0</accession>
<keyword evidence="1" id="KW-0808">Transferase</keyword>